<evidence type="ECO:0000256" key="1">
    <source>
        <dbReference type="ARBA" id="ARBA00022614"/>
    </source>
</evidence>
<keyword evidence="4" id="KW-1185">Reference proteome</keyword>
<comment type="caution">
    <text evidence="3">The sequence shown here is derived from an EMBL/GenBank/DDBJ whole genome shotgun (WGS) entry which is preliminary data.</text>
</comment>
<sequence>MLLRYFFLLTILLLTACNSDDSYNDDERREAEPQRTLIPDSAFERSLIELSLDDVEDGSVLTSNIENKKQIFIDDKGITDLTGIQDFRMLYDFRVNDNNITELDLTKNTNLKFLSIDNNGLKKLKVTGLPILEKVFAKNNDLNEIDITSNTNLQLLDIADNQVERIDVSQNPELFTFGSTNNPFTCIQVSGQQLQNIPPNWSIADNNLLSTSCY</sequence>
<dbReference type="GO" id="GO:0035591">
    <property type="term" value="F:signaling adaptor activity"/>
    <property type="evidence" value="ECO:0007669"/>
    <property type="project" value="TreeGrafter"/>
</dbReference>
<dbReference type="Proteomes" id="UP000474296">
    <property type="component" value="Unassembled WGS sequence"/>
</dbReference>
<dbReference type="InterPro" id="IPR052574">
    <property type="entry name" value="CDIRP"/>
</dbReference>
<dbReference type="RefSeq" id="WP_164032750.1">
    <property type="nucleotide sequence ID" value="NZ_JAABOQ010000005.1"/>
</dbReference>
<keyword evidence="2" id="KW-0677">Repeat</keyword>
<dbReference type="PANTHER" id="PTHR47566">
    <property type="match status" value="1"/>
</dbReference>
<protein>
    <recommendedName>
        <fullName evidence="5">Leucine-rich repeat domain-containing protein</fullName>
    </recommendedName>
</protein>
<evidence type="ECO:0000256" key="2">
    <source>
        <dbReference type="ARBA" id="ARBA00022737"/>
    </source>
</evidence>
<dbReference type="PROSITE" id="PS51257">
    <property type="entry name" value="PROKAR_LIPOPROTEIN"/>
    <property type="match status" value="1"/>
</dbReference>
<evidence type="ECO:0000313" key="3">
    <source>
        <dbReference type="EMBL" id="NER18069.1"/>
    </source>
</evidence>
<proteinExistence type="predicted"/>
<reference evidence="3 4" key="1">
    <citation type="submission" date="2020-01" db="EMBL/GenBank/DDBJ databases">
        <title>Spongiivirga citrea KCTC 32990T.</title>
        <authorList>
            <person name="Wang G."/>
        </authorList>
    </citation>
    <scope>NUCLEOTIDE SEQUENCE [LARGE SCALE GENOMIC DNA]</scope>
    <source>
        <strain evidence="3 4">KCTC 32990</strain>
    </source>
</reference>
<keyword evidence="1" id="KW-0433">Leucine-rich repeat</keyword>
<dbReference type="AlphaFoldDB" id="A0A6M0CQB7"/>
<dbReference type="PANTHER" id="PTHR47566:SF1">
    <property type="entry name" value="PROTEIN NUD1"/>
    <property type="match status" value="1"/>
</dbReference>
<accession>A0A6M0CQB7</accession>
<evidence type="ECO:0008006" key="5">
    <source>
        <dbReference type="Google" id="ProtNLM"/>
    </source>
</evidence>
<dbReference type="InterPro" id="IPR032675">
    <property type="entry name" value="LRR_dom_sf"/>
</dbReference>
<gene>
    <name evidence="3" type="ORF">GWK10_12660</name>
</gene>
<dbReference type="EMBL" id="JAABOQ010000005">
    <property type="protein sequence ID" value="NER18069.1"/>
    <property type="molecule type" value="Genomic_DNA"/>
</dbReference>
<dbReference type="Gene3D" id="3.80.10.10">
    <property type="entry name" value="Ribonuclease Inhibitor"/>
    <property type="match status" value="1"/>
</dbReference>
<evidence type="ECO:0000313" key="4">
    <source>
        <dbReference type="Proteomes" id="UP000474296"/>
    </source>
</evidence>
<name>A0A6M0CQB7_9FLAO</name>
<dbReference type="SUPFAM" id="SSF52058">
    <property type="entry name" value="L domain-like"/>
    <property type="match status" value="1"/>
</dbReference>
<organism evidence="3 4">
    <name type="scientific">Spongiivirga citrea</name>
    <dbReference type="NCBI Taxonomy" id="1481457"/>
    <lineage>
        <taxon>Bacteria</taxon>
        <taxon>Pseudomonadati</taxon>
        <taxon>Bacteroidota</taxon>
        <taxon>Flavobacteriia</taxon>
        <taxon>Flavobacteriales</taxon>
        <taxon>Flavobacteriaceae</taxon>
        <taxon>Spongiivirga</taxon>
    </lineage>
</organism>